<evidence type="ECO:0000313" key="2">
    <source>
        <dbReference type="EMBL" id="KAF3969147.1"/>
    </source>
</evidence>
<gene>
    <name evidence="2" type="ORF">CMV_007037</name>
</gene>
<proteinExistence type="predicted"/>
<dbReference type="Proteomes" id="UP000737018">
    <property type="component" value="Unassembled WGS sequence"/>
</dbReference>
<keyword evidence="3" id="KW-1185">Reference proteome</keyword>
<protein>
    <submittedName>
        <fullName evidence="2">Uncharacterized protein</fullName>
    </submittedName>
</protein>
<feature type="region of interest" description="Disordered" evidence="1">
    <location>
        <begin position="1"/>
        <end position="56"/>
    </location>
</feature>
<feature type="region of interest" description="Disordered" evidence="1">
    <location>
        <begin position="74"/>
        <end position="109"/>
    </location>
</feature>
<evidence type="ECO:0000256" key="1">
    <source>
        <dbReference type="SAM" id="MobiDB-lite"/>
    </source>
</evidence>
<sequence length="142" mass="15579">MKLTADAVFSLQPSPTPSSLFSPRRRRFSLQSLSEARRRPTPTPSQLSQAHRRSTSAHAVEALNSLKLAAAGPYRLQRHRSTADQLRPTPINPLGLRPTPISPLGLRPTPISPLSSPPISHLFHFKNAAVVCDFCDLCDLLV</sequence>
<evidence type="ECO:0000313" key="3">
    <source>
        <dbReference type="Proteomes" id="UP000737018"/>
    </source>
</evidence>
<dbReference type="EMBL" id="JRKL02000680">
    <property type="protein sequence ID" value="KAF3969147.1"/>
    <property type="molecule type" value="Genomic_DNA"/>
</dbReference>
<dbReference type="AlphaFoldDB" id="A0A8J4VT13"/>
<comment type="caution">
    <text evidence="2">The sequence shown here is derived from an EMBL/GenBank/DDBJ whole genome shotgun (WGS) entry which is preliminary data.</text>
</comment>
<accession>A0A8J4VT13</accession>
<name>A0A8J4VT13_9ROSI</name>
<organism evidence="2 3">
    <name type="scientific">Castanea mollissima</name>
    <name type="common">Chinese chestnut</name>
    <dbReference type="NCBI Taxonomy" id="60419"/>
    <lineage>
        <taxon>Eukaryota</taxon>
        <taxon>Viridiplantae</taxon>
        <taxon>Streptophyta</taxon>
        <taxon>Embryophyta</taxon>
        <taxon>Tracheophyta</taxon>
        <taxon>Spermatophyta</taxon>
        <taxon>Magnoliopsida</taxon>
        <taxon>eudicotyledons</taxon>
        <taxon>Gunneridae</taxon>
        <taxon>Pentapetalae</taxon>
        <taxon>rosids</taxon>
        <taxon>fabids</taxon>
        <taxon>Fagales</taxon>
        <taxon>Fagaceae</taxon>
        <taxon>Castanea</taxon>
    </lineage>
</organism>
<reference evidence="2" key="1">
    <citation type="submission" date="2020-03" db="EMBL/GenBank/DDBJ databases">
        <title>Castanea mollissima Vanexum genome sequencing.</title>
        <authorList>
            <person name="Staton M."/>
        </authorList>
    </citation>
    <scope>NUCLEOTIDE SEQUENCE</scope>
    <source>
        <tissue evidence="2">Leaf</tissue>
    </source>
</reference>
<feature type="compositionally biased region" description="Low complexity" evidence="1">
    <location>
        <begin position="9"/>
        <end position="22"/>
    </location>
</feature>